<dbReference type="InParanoid" id="A0A200R074"/>
<accession>A0A200R074</accession>
<evidence type="ECO:0000313" key="3">
    <source>
        <dbReference type="Proteomes" id="UP000195402"/>
    </source>
</evidence>
<comment type="caution">
    <text evidence="2">The sequence shown here is derived from an EMBL/GenBank/DDBJ whole genome shotgun (WGS) entry which is preliminary data.</text>
</comment>
<organism evidence="2 3">
    <name type="scientific">Macleaya cordata</name>
    <name type="common">Five-seeded plume-poppy</name>
    <name type="synonym">Bocconia cordata</name>
    <dbReference type="NCBI Taxonomy" id="56857"/>
    <lineage>
        <taxon>Eukaryota</taxon>
        <taxon>Viridiplantae</taxon>
        <taxon>Streptophyta</taxon>
        <taxon>Embryophyta</taxon>
        <taxon>Tracheophyta</taxon>
        <taxon>Spermatophyta</taxon>
        <taxon>Magnoliopsida</taxon>
        <taxon>Ranunculales</taxon>
        <taxon>Papaveraceae</taxon>
        <taxon>Papaveroideae</taxon>
        <taxon>Macleaya</taxon>
    </lineage>
</organism>
<dbReference type="Proteomes" id="UP000195402">
    <property type="component" value="Unassembled WGS sequence"/>
</dbReference>
<proteinExistence type="inferred from homology"/>
<dbReference type="GO" id="GO:0009733">
    <property type="term" value="P:response to auxin"/>
    <property type="evidence" value="ECO:0007669"/>
    <property type="project" value="InterPro"/>
</dbReference>
<protein>
    <submittedName>
        <fullName evidence="2">Auxin-induced protein</fullName>
    </submittedName>
</protein>
<dbReference type="OrthoDB" id="1864078at2759"/>
<dbReference type="Pfam" id="PF02519">
    <property type="entry name" value="Auxin_inducible"/>
    <property type="match status" value="1"/>
</dbReference>
<dbReference type="PANTHER" id="PTHR31374">
    <property type="entry name" value="AUXIN-INDUCED PROTEIN-LIKE-RELATED"/>
    <property type="match status" value="1"/>
</dbReference>
<dbReference type="AlphaFoldDB" id="A0A200R074"/>
<evidence type="ECO:0000313" key="2">
    <source>
        <dbReference type="EMBL" id="OVA16060.1"/>
    </source>
</evidence>
<dbReference type="PANTHER" id="PTHR31374:SF203">
    <property type="entry name" value="AUXIN-RESPONSIVE PROTEIN SAUR71-LIKE"/>
    <property type="match status" value="1"/>
</dbReference>
<reference evidence="2 3" key="1">
    <citation type="journal article" date="2017" name="Mol. Plant">
        <title>The Genome of Medicinal Plant Macleaya cordata Provides New Insights into Benzylisoquinoline Alkaloids Metabolism.</title>
        <authorList>
            <person name="Liu X."/>
            <person name="Liu Y."/>
            <person name="Huang P."/>
            <person name="Ma Y."/>
            <person name="Qing Z."/>
            <person name="Tang Q."/>
            <person name="Cao H."/>
            <person name="Cheng P."/>
            <person name="Zheng Y."/>
            <person name="Yuan Z."/>
            <person name="Zhou Y."/>
            <person name="Liu J."/>
            <person name="Tang Z."/>
            <person name="Zhuo Y."/>
            <person name="Zhang Y."/>
            <person name="Yu L."/>
            <person name="Huang J."/>
            <person name="Yang P."/>
            <person name="Peng Q."/>
            <person name="Zhang J."/>
            <person name="Jiang W."/>
            <person name="Zhang Z."/>
            <person name="Lin K."/>
            <person name="Ro D.K."/>
            <person name="Chen X."/>
            <person name="Xiong X."/>
            <person name="Shang Y."/>
            <person name="Huang S."/>
            <person name="Zeng J."/>
        </authorList>
    </citation>
    <scope>NUCLEOTIDE SEQUENCE [LARGE SCALE GENOMIC DNA]</scope>
    <source>
        <strain evidence="3">cv. BLH2017</strain>
        <tissue evidence="2">Root</tissue>
    </source>
</reference>
<name>A0A200R074_MACCD</name>
<dbReference type="InterPro" id="IPR003676">
    <property type="entry name" value="SAUR_fam"/>
</dbReference>
<evidence type="ECO:0000256" key="1">
    <source>
        <dbReference type="ARBA" id="ARBA00006974"/>
    </source>
</evidence>
<dbReference type="EMBL" id="MVGT01000720">
    <property type="protein sequence ID" value="OVA16060.1"/>
    <property type="molecule type" value="Genomic_DNA"/>
</dbReference>
<keyword evidence="3" id="KW-1185">Reference proteome</keyword>
<dbReference type="STRING" id="56857.A0A200R074"/>
<gene>
    <name evidence="2" type="ORF">BVC80_8993g27</name>
</gene>
<comment type="similarity">
    <text evidence="1">Belongs to the ARG7 family.</text>
</comment>
<sequence length="181" mass="21056">MTLQNIRFRKALKKLHLNNKSTTTLPITTTKSLSSPPKINYSNNILADDDFCCCDQHHDSCKVVEEHDHQYCCCEDDDVPADVQKGFFAVYVVDGEDEEEEYSSIDIKMRRYVIPVSYLQHRVFAALLRRAEEEFGFSHNNKGGIRLPCETVLFDHLLWLLNRNDPSIHSLEVDELLNFYR</sequence>